<proteinExistence type="predicted"/>
<sequence>VVVVDKTKYNVLLFDMHNTNVVYDVDTSLLNSFTTDTTISTTFPITETRWSALYEEPREIRQMNTNAVSIVIIVVLFKRQFILEDLFNELEQ</sequence>
<feature type="non-terminal residue" evidence="1">
    <location>
        <position position="92"/>
    </location>
</feature>
<comment type="caution">
    <text evidence="1">The sequence shown here is derived from an EMBL/GenBank/DDBJ whole genome shotgun (WGS) entry which is preliminary data.</text>
</comment>
<organism evidence="1 2">
    <name type="scientific">Racocetra persica</name>
    <dbReference type="NCBI Taxonomy" id="160502"/>
    <lineage>
        <taxon>Eukaryota</taxon>
        <taxon>Fungi</taxon>
        <taxon>Fungi incertae sedis</taxon>
        <taxon>Mucoromycota</taxon>
        <taxon>Glomeromycotina</taxon>
        <taxon>Glomeromycetes</taxon>
        <taxon>Diversisporales</taxon>
        <taxon>Gigasporaceae</taxon>
        <taxon>Racocetra</taxon>
    </lineage>
</organism>
<evidence type="ECO:0000313" key="1">
    <source>
        <dbReference type="EMBL" id="CAG8847450.1"/>
    </source>
</evidence>
<dbReference type="EMBL" id="CAJVQC010155991">
    <property type="protein sequence ID" value="CAG8847450.1"/>
    <property type="molecule type" value="Genomic_DNA"/>
</dbReference>
<reference evidence="1" key="1">
    <citation type="submission" date="2021-06" db="EMBL/GenBank/DDBJ databases">
        <authorList>
            <person name="Kallberg Y."/>
            <person name="Tangrot J."/>
            <person name="Rosling A."/>
        </authorList>
    </citation>
    <scope>NUCLEOTIDE SEQUENCE</scope>
    <source>
        <strain evidence="1">MA461A</strain>
    </source>
</reference>
<gene>
    <name evidence="1" type="ORF">RPERSI_LOCUS34642</name>
</gene>
<name>A0ACA9SW89_9GLOM</name>
<keyword evidence="2" id="KW-1185">Reference proteome</keyword>
<protein>
    <submittedName>
        <fullName evidence="1">16325_t:CDS:1</fullName>
    </submittedName>
</protein>
<feature type="non-terminal residue" evidence="1">
    <location>
        <position position="1"/>
    </location>
</feature>
<evidence type="ECO:0000313" key="2">
    <source>
        <dbReference type="Proteomes" id="UP000789920"/>
    </source>
</evidence>
<dbReference type="Proteomes" id="UP000789920">
    <property type="component" value="Unassembled WGS sequence"/>
</dbReference>
<accession>A0ACA9SW89</accession>